<sequence>MVVTVTISTTNPAVSCAWCGKELVLTGRGRPRKYCSRSCKQRAYEQRQNVSGTSIPAEAVIIHPDRAAALRDSLFELRCAAEDVATASAEGAEPDEIRVLCSELVALARTIEKLR</sequence>
<dbReference type="OrthoDB" id="4219687at2"/>
<dbReference type="EMBL" id="JAAYSN010000183">
    <property type="protein sequence ID" value="NLP39419.1"/>
    <property type="molecule type" value="Genomic_DNA"/>
</dbReference>
<dbReference type="Proteomes" id="UP000193309">
    <property type="component" value="Unassembled WGS sequence"/>
</dbReference>
<reference evidence="1 4" key="3">
    <citation type="journal article" date="2020" name="Biotechnol. Biofuels">
        <title>New insights from the biogas microbiome by comprehensive genome-resolved metagenomics of nearly 1600 species originating from multiple anaerobic digesters.</title>
        <authorList>
            <person name="Campanaro S."/>
            <person name="Treu L."/>
            <person name="Rodriguez-R L.M."/>
            <person name="Kovalovszki A."/>
            <person name="Ziels R.M."/>
            <person name="Maus I."/>
            <person name="Zhu X."/>
            <person name="Kougias P.G."/>
            <person name="Basile A."/>
            <person name="Luo G."/>
            <person name="Schluter A."/>
            <person name="Konstantinidis K.T."/>
            <person name="Angelidaki I."/>
        </authorList>
    </citation>
    <scope>NUCLEOTIDE SEQUENCE [LARGE SCALE GENOMIC DNA]</scope>
    <source>
        <strain evidence="1">AS23ysBPME_344</strain>
    </source>
</reference>
<reference evidence="2" key="1">
    <citation type="submission" date="2017-04" db="EMBL/GenBank/DDBJ databases">
        <authorList>
            <person name="Afonso C.L."/>
            <person name="Miller P.J."/>
            <person name="Scott M.A."/>
            <person name="Spackman E."/>
            <person name="Goraichik I."/>
            <person name="Dimitrov K.M."/>
            <person name="Suarez D.L."/>
            <person name="Swayne D.E."/>
        </authorList>
    </citation>
    <scope>NUCLEOTIDE SEQUENCE [LARGE SCALE GENOMIC DNA]</scope>
    <source>
        <strain evidence="2">VDS</strain>
    </source>
</reference>
<proteinExistence type="predicted"/>
<dbReference type="AlphaFoldDB" id="A0A1X7JPX2"/>
<name>A0A1X7JPX2_9CORY</name>
<accession>A0A1X7JPX2</accession>
<dbReference type="STRING" id="1610489.SAMN06295981_1819"/>
<gene>
    <name evidence="1" type="ORF">GX356_06855</name>
    <name evidence="2" type="ORF">SAMN06295981_1819</name>
</gene>
<dbReference type="Proteomes" id="UP000568696">
    <property type="component" value="Unassembled WGS sequence"/>
</dbReference>
<evidence type="ECO:0000313" key="2">
    <source>
        <dbReference type="EMBL" id="SMG30072.1"/>
    </source>
</evidence>
<keyword evidence="3" id="KW-1185">Reference proteome</keyword>
<protein>
    <recommendedName>
        <fullName evidence="5">FCS-type domain-containing protein</fullName>
    </recommendedName>
</protein>
<reference evidence="3" key="2">
    <citation type="submission" date="2017-04" db="EMBL/GenBank/DDBJ databases">
        <authorList>
            <person name="Varghese N."/>
            <person name="Submissions S."/>
        </authorList>
    </citation>
    <scope>NUCLEOTIDE SEQUENCE [LARGE SCALE GENOMIC DNA]</scope>
    <source>
        <strain evidence="3">VDS</strain>
    </source>
</reference>
<dbReference type="RefSeq" id="WP_085549930.1">
    <property type="nucleotide sequence ID" value="NZ_FXAR01000006.1"/>
</dbReference>
<evidence type="ECO:0000313" key="4">
    <source>
        <dbReference type="Proteomes" id="UP000568696"/>
    </source>
</evidence>
<evidence type="ECO:0000313" key="3">
    <source>
        <dbReference type="Proteomes" id="UP000193309"/>
    </source>
</evidence>
<dbReference type="EMBL" id="FXAR01000006">
    <property type="protein sequence ID" value="SMG30072.1"/>
    <property type="molecule type" value="Genomic_DNA"/>
</dbReference>
<evidence type="ECO:0000313" key="1">
    <source>
        <dbReference type="EMBL" id="NLP39419.1"/>
    </source>
</evidence>
<evidence type="ECO:0008006" key="5">
    <source>
        <dbReference type="Google" id="ProtNLM"/>
    </source>
</evidence>
<organism evidence="2 3">
    <name type="scientific">Corynebacterium pollutisoli</name>
    <dbReference type="NCBI Taxonomy" id="1610489"/>
    <lineage>
        <taxon>Bacteria</taxon>
        <taxon>Bacillati</taxon>
        <taxon>Actinomycetota</taxon>
        <taxon>Actinomycetes</taxon>
        <taxon>Mycobacteriales</taxon>
        <taxon>Corynebacteriaceae</taxon>
        <taxon>Corynebacterium</taxon>
    </lineage>
</organism>